<keyword evidence="2" id="KW-1185">Reference proteome</keyword>
<comment type="caution">
    <text evidence="1">The sequence shown here is derived from an EMBL/GenBank/DDBJ whole genome shotgun (WGS) entry which is preliminary data.</text>
</comment>
<name>A0A511QIF7_9VIBR</name>
<evidence type="ECO:0000313" key="2">
    <source>
        <dbReference type="Proteomes" id="UP000321922"/>
    </source>
</evidence>
<accession>A0A511QIF7</accession>
<dbReference type="RefSeq" id="WP_227739671.1">
    <property type="nucleotide sequence ID" value="NZ_BAOJ01000233.1"/>
</dbReference>
<dbReference type="Proteomes" id="UP000321922">
    <property type="component" value="Unassembled WGS sequence"/>
</dbReference>
<sequence>MSDTTPNLVTIINDLAEELIVYTTIGNNDVDPNNLKPEDLQQTYTKIGTVKGNASASINIDEALARLVFARSDNQFPVGLWVPNFFAPSGTQSYTVTSESEEASNQAWAFYKMYIAEPYSPIALQFNEVLLNSDNIDTLNTQIDNFFSSTPYKGCSYFAFSIVSHWARNYLYGWSGVYYAYEMPSDELGYVFPSELSATISVSQGIATYTPSDGSAQQTLIYKDGSLSSAGASSSSGILLNGIYRALAWENKPNSFSMCWLGKKNGHSFMAQPYSGPDVPWWVISYDLAYTSYLGVQVYMNVDMAVTILKHIPGGIAALKNQAESLYNSVANRFKSSNESASFEPEGVDDLDPVNVDIDVDVDVDTDIDVVQDTDVDVDVDVDIDVDIVFVDVDVDIDIDIDVVQDVDTDIDVDVDVDIDTDIDVPPGTVDSFINKVGQWVIKEGFPFLAQNLAIMFAFQSASKLLSVWRKASEENLHNQAPQQASATGMLVSYMLNDKNSIETRWQTFADWVQQASPNVSEQQMLIASIMMTSNAVADKALQEWKWPEANEDDLINRMVAAGTGSDQYKAYLTLSEVTYQEKTLPIKVGCGLTVRYLTKISS</sequence>
<dbReference type="EMBL" id="BJXJ01000039">
    <property type="protein sequence ID" value="GEM77083.1"/>
    <property type="molecule type" value="Genomic_DNA"/>
</dbReference>
<protein>
    <submittedName>
        <fullName evidence="1">Uncharacterized protein</fullName>
    </submittedName>
</protein>
<reference evidence="1 2" key="1">
    <citation type="submission" date="2019-07" db="EMBL/GenBank/DDBJ databases">
        <title>Whole genome shotgun sequence of Vibrio sagamiensis NBRC 104589.</title>
        <authorList>
            <person name="Hosoyama A."/>
            <person name="Uohara A."/>
            <person name="Ohji S."/>
            <person name="Ichikawa N."/>
        </authorList>
    </citation>
    <scope>NUCLEOTIDE SEQUENCE [LARGE SCALE GENOMIC DNA]</scope>
    <source>
        <strain evidence="1 2">NBRC 104589</strain>
    </source>
</reference>
<dbReference type="AlphaFoldDB" id="A0A511QIF7"/>
<evidence type="ECO:0000313" key="1">
    <source>
        <dbReference type="EMBL" id="GEM77083.1"/>
    </source>
</evidence>
<proteinExistence type="predicted"/>
<gene>
    <name evidence="1" type="ORF">VSA01S_31950</name>
</gene>
<organism evidence="1 2">
    <name type="scientific">Vibrio sagamiensis NBRC 104589</name>
    <dbReference type="NCBI Taxonomy" id="1219064"/>
    <lineage>
        <taxon>Bacteria</taxon>
        <taxon>Pseudomonadati</taxon>
        <taxon>Pseudomonadota</taxon>
        <taxon>Gammaproteobacteria</taxon>
        <taxon>Vibrionales</taxon>
        <taxon>Vibrionaceae</taxon>
        <taxon>Vibrio</taxon>
    </lineage>
</organism>